<evidence type="ECO:0000256" key="5">
    <source>
        <dbReference type="ARBA" id="ARBA00022692"/>
    </source>
</evidence>
<evidence type="ECO:0000256" key="8">
    <source>
        <dbReference type="ARBA" id="ARBA00023065"/>
    </source>
</evidence>
<evidence type="ECO:0000256" key="1">
    <source>
        <dbReference type="ARBA" id="ARBA00003328"/>
    </source>
</evidence>
<comment type="similarity">
    <text evidence="2">Belongs to the ligand-gated ion channel (TC 1.A.9) family. Acetylcholine receptor (TC 1.A.9.1) subfamily.</text>
</comment>
<dbReference type="Gene3D" id="1.20.58.390">
    <property type="entry name" value="Neurotransmitter-gated ion-channel transmembrane domain"/>
    <property type="match status" value="1"/>
</dbReference>
<evidence type="ECO:0000256" key="9">
    <source>
        <dbReference type="ARBA" id="ARBA00023136"/>
    </source>
</evidence>
<feature type="transmembrane region" description="Helical" evidence="16">
    <location>
        <begin position="269"/>
        <end position="287"/>
    </location>
</feature>
<evidence type="ECO:0000256" key="4">
    <source>
        <dbReference type="ARBA" id="ARBA00022475"/>
    </source>
</evidence>
<evidence type="ECO:0000256" key="12">
    <source>
        <dbReference type="ARBA" id="ARBA00023180"/>
    </source>
</evidence>
<name>A0A8S1BP42_9INSE</name>
<feature type="domain" description="Neurotransmitter-gated ion-channel transmembrane" evidence="19">
    <location>
        <begin position="244"/>
        <end position="378"/>
    </location>
</feature>
<dbReference type="InterPro" id="IPR006029">
    <property type="entry name" value="Neurotrans-gated_channel_TM"/>
</dbReference>
<keyword evidence="14" id="KW-0407">Ion channel</keyword>
<evidence type="ECO:0000313" key="20">
    <source>
        <dbReference type="EMBL" id="CAB3361202.1"/>
    </source>
</evidence>
<feature type="transmembrane region" description="Helical" evidence="16">
    <location>
        <begin position="394"/>
        <end position="420"/>
    </location>
</feature>
<evidence type="ECO:0000313" key="21">
    <source>
        <dbReference type="Proteomes" id="UP000494165"/>
    </source>
</evidence>
<dbReference type="CDD" id="cd19051">
    <property type="entry name" value="LGIC_TM_cation"/>
    <property type="match status" value="1"/>
</dbReference>
<evidence type="ECO:0000256" key="13">
    <source>
        <dbReference type="ARBA" id="ARBA00023286"/>
    </source>
</evidence>
<dbReference type="InterPro" id="IPR036734">
    <property type="entry name" value="Neur_chan_lig-bd_sf"/>
</dbReference>
<protein>
    <recommendedName>
        <fullName evidence="22">Neurotransmitter-gated ion-channel ligand-binding domain-containing protein</fullName>
    </recommendedName>
</protein>
<reference evidence="20 21" key="1">
    <citation type="submission" date="2020-04" db="EMBL/GenBank/DDBJ databases">
        <authorList>
            <person name="Alioto T."/>
            <person name="Alioto T."/>
            <person name="Gomez Garrido J."/>
        </authorList>
    </citation>
    <scope>NUCLEOTIDE SEQUENCE [LARGE SCALE GENOMIC DNA]</scope>
</reference>
<keyword evidence="3" id="KW-0813">Transport</keyword>
<dbReference type="CDD" id="cd18997">
    <property type="entry name" value="LGIC_ECD_nAChR"/>
    <property type="match status" value="1"/>
</dbReference>
<accession>A0A8S1BP42</accession>
<keyword evidence="5 16" id="KW-0812">Transmembrane</keyword>
<keyword evidence="11" id="KW-0675">Receptor</keyword>
<dbReference type="FunFam" id="2.70.170.10:FF:000016">
    <property type="entry name" value="Nicotinic acetylcholine receptor subunit"/>
    <property type="match status" value="1"/>
</dbReference>
<dbReference type="OrthoDB" id="410315at2759"/>
<dbReference type="GO" id="GO:0004888">
    <property type="term" value="F:transmembrane signaling receptor activity"/>
    <property type="evidence" value="ECO:0007669"/>
    <property type="project" value="InterPro"/>
</dbReference>
<evidence type="ECO:0000256" key="11">
    <source>
        <dbReference type="ARBA" id="ARBA00023170"/>
    </source>
</evidence>
<keyword evidence="4" id="KW-1003">Cell membrane</keyword>
<feature type="transmembrane region" description="Helical" evidence="16">
    <location>
        <begin position="299"/>
        <end position="321"/>
    </location>
</feature>
<evidence type="ECO:0000256" key="7">
    <source>
        <dbReference type="ARBA" id="ARBA00023018"/>
    </source>
</evidence>
<dbReference type="InterPro" id="IPR036719">
    <property type="entry name" value="Neuro-gated_channel_TM_sf"/>
</dbReference>
<dbReference type="InterPro" id="IPR038050">
    <property type="entry name" value="Neuro_actylchol_rec"/>
</dbReference>
<dbReference type="EMBL" id="CADEPI010000005">
    <property type="protein sequence ID" value="CAB3361202.1"/>
    <property type="molecule type" value="Genomic_DNA"/>
</dbReference>
<evidence type="ECO:0000256" key="3">
    <source>
        <dbReference type="ARBA" id="ARBA00022448"/>
    </source>
</evidence>
<feature type="domain" description="Neurotransmitter-gated ion-channel ligand-binding" evidence="18">
    <location>
        <begin position="34"/>
        <end position="236"/>
    </location>
</feature>
<evidence type="ECO:0000256" key="16">
    <source>
        <dbReference type="SAM" id="Phobius"/>
    </source>
</evidence>
<keyword evidence="7" id="KW-0770">Synapse</keyword>
<keyword evidence="9 16" id="KW-0472">Membrane</keyword>
<sequence>MNGLLTFFVLPLMVSAQSARTGGPTLWNHTVMDKLKHELLAHYDKFTRPAHHNNTTVVNIDLNFKHIDLDEMSSIFTVYVWAKMLWNDEKLRWNASDYENINLLHLADHEVWQPDITLYNSAQGSEIDHYGNTHCLVYDSGQVLWVPPAEFHAFCQIDLHYWPFDTQTCSLTLGSWTYDGEQIDLQIEEGEAELEMLHNNSQWEILSVEKKRNEKFYPCCTEGYIDITYTLTMRRRSEAYRTVVITPATVVILLTLAAFLLPSHAGEKIILNGVTAVIICMLLLSFSERLPEMAYRPPLIILFYGSCLTMVAFALIESVVVIRISKNYSAHPLPWFIKQALSGWLGTVLLLEPPPSMQPSTLGSMGEEMRDNADDQHDQQHIISSPIGLSHKDWLHFATAIDRIFLFTYVFVFLIMIISFHI</sequence>
<proteinExistence type="inferred from homology"/>
<dbReference type="Pfam" id="PF02932">
    <property type="entry name" value="Neur_chan_memb"/>
    <property type="match status" value="1"/>
</dbReference>
<feature type="signal peptide" evidence="17">
    <location>
        <begin position="1"/>
        <end position="16"/>
    </location>
</feature>
<evidence type="ECO:0000259" key="19">
    <source>
        <dbReference type="Pfam" id="PF02932"/>
    </source>
</evidence>
<dbReference type="PRINTS" id="PR00254">
    <property type="entry name" value="NICOTINICR"/>
</dbReference>
<keyword evidence="21" id="KW-1185">Reference proteome</keyword>
<dbReference type="PANTHER" id="PTHR18945">
    <property type="entry name" value="NEUROTRANSMITTER GATED ION CHANNEL"/>
    <property type="match status" value="1"/>
</dbReference>
<evidence type="ECO:0000256" key="2">
    <source>
        <dbReference type="ARBA" id="ARBA00009237"/>
    </source>
</evidence>
<dbReference type="Pfam" id="PF02931">
    <property type="entry name" value="Neur_chan_LBD"/>
    <property type="match status" value="1"/>
</dbReference>
<keyword evidence="17" id="KW-0732">Signal</keyword>
<comment type="subcellular location">
    <subcellularLocation>
        <location evidence="15">Postsynaptic cell membrane</location>
        <topology evidence="15">Multi-pass membrane protein</topology>
    </subcellularLocation>
</comment>
<dbReference type="SUPFAM" id="SSF90112">
    <property type="entry name" value="Neurotransmitter-gated ion-channel transmembrane pore"/>
    <property type="match status" value="1"/>
</dbReference>
<evidence type="ECO:0000259" key="18">
    <source>
        <dbReference type="Pfam" id="PF02931"/>
    </source>
</evidence>
<feature type="transmembrane region" description="Helical" evidence="16">
    <location>
        <begin position="239"/>
        <end position="262"/>
    </location>
</feature>
<evidence type="ECO:0000256" key="15">
    <source>
        <dbReference type="ARBA" id="ARBA00034104"/>
    </source>
</evidence>
<dbReference type="SUPFAM" id="SSF63712">
    <property type="entry name" value="Nicotinic receptor ligand binding domain-like"/>
    <property type="match status" value="1"/>
</dbReference>
<evidence type="ECO:0000256" key="6">
    <source>
        <dbReference type="ARBA" id="ARBA00022989"/>
    </source>
</evidence>
<evidence type="ECO:0000256" key="17">
    <source>
        <dbReference type="SAM" id="SignalP"/>
    </source>
</evidence>
<dbReference type="InterPro" id="IPR006201">
    <property type="entry name" value="Neur_channel"/>
</dbReference>
<organism evidence="20 21">
    <name type="scientific">Cloeon dipterum</name>
    <dbReference type="NCBI Taxonomy" id="197152"/>
    <lineage>
        <taxon>Eukaryota</taxon>
        <taxon>Metazoa</taxon>
        <taxon>Ecdysozoa</taxon>
        <taxon>Arthropoda</taxon>
        <taxon>Hexapoda</taxon>
        <taxon>Insecta</taxon>
        <taxon>Pterygota</taxon>
        <taxon>Palaeoptera</taxon>
        <taxon>Ephemeroptera</taxon>
        <taxon>Pisciforma</taxon>
        <taxon>Baetidae</taxon>
        <taxon>Cloeon</taxon>
    </lineage>
</organism>
<comment type="function">
    <text evidence="1">After binding acetylcholine, the AChR responds by an extensive change in conformation that affects all subunits and leads to opening of an ion-conducting channel across the plasma membrane.</text>
</comment>
<feature type="chain" id="PRO_5035757537" description="Neurotransmitter-gated ion-channel ligand-binding domain-containing protein" evidence="17">
    <location>
        <begin position="17"/>
        <end position="422"/>
    </location>
</feature>
<evidence type="ECO:0008006" key="22">
    <source>
        <dbReference type="Google" id="ProtNLM"/>
    </source>
</evidence>
<dbReference type="InterPro" id="IPR006202">
    <property type="entry name" value="Neur_chan_lig-bd"/>
</dbReference>
<dbReference type="InterPro" id="IPR002394">
    <property type="entry name" value="Nicotinic_acetylcholine_rcpt"/>
</dbReference>
<keyword evidence="10" id="KW-1015">Disulfide bond</keyword>
<evidence type="ECO:0000256" key="14">
    <source>
        <dbReference type="ARBA" id="ARBA00023303"/>
    </source>
</evidence>
<dbReference type="Proteomes" id="UP000494165">
    <property type="component" value="Unassembled WGS sequence"/>
</dbReference>
<keyword evidence="12" id="KW-0325">Glycoprotein</keyword>
<keyword evidence="8" id="KW-0406">Ion transport</keyword>
<dbReference type="PRINTS" id="PR00252">
    <property type="entry name" value="NRIONCHANNEL"/>
</dbReference>
<dbReference type="AlphaFoldDB" id="A0A8S1BP42"/>
<keyword evidence="13" id="KW-1071">Ligand-gated ion channel</keyword>
<evidence type="ECO:0000256" key="10">
    <source>
        <dbReference type="ARBA" id="ARBA00023157"/>
    </source>
</evidence>
<dbReference type="Gene3D" id="2.70.170.10">
    <property type="entry name" value="Neurotransmitter-gated ion-channel ligand-binding domain"/>
    <property type="match status" value="1"/>
</dbReference>
<gene>
    <name evidence="20" type="ORF">CLODIP_2_CD11464</name>
</gene>
<dbReference type="GO" id="GO:0045211">
    <property type="term" value="C:postsynaptic membrane"/>
    <property type="evidence" value="ECO:0007669"/>
    <property type="project" value="UniProtKB-SubCell"/>
</dbReference>
<comment type="caution">
    <text evidence="20">The sequence shown here is derived from an EMBL/GenBank/DDBJ whole genome shotgun (WGS) entry which is preliminary data.</text>
</comment>
<keyword evidence="6 16" id="KW-1133">Transmembrane helix</keyword>
<dbReference type="GO" id="GO:0022848">
    <property type="term" value="F:acetylcholine-gated monoatomic cation-selective channel activity"/>
    <property type="evidence" value="ECO:0007669"/>
    <property type="project" value="InterPro"/>
</dbReference>